<feature type="compositionally biased region" description="Low complexity" evidence="1">
    <location>
        <begin position="89"/>
        <end position="107"/>
    </location>
</feature>
<feature type="region of interest" description="Disordered" evidence="1">
    <location>
        <begin position="246"/>
        <end position="303"/>
    </location>
</feature>
<comment type="caution">
    <text evidence="3">The sequence shown here is derived from an EMBL/GenBank/DDBJ whole genome shotgun (WGS) entry which is preliminary data.</text>
</comment>
<name>A0AAV4EBI4_9GAST</name>
<evidence type="ECO:0000313" key="3">
    <source>
        <dbReference type="EMBL" id="GFR58067.1"/>
    </source>
</evidence>
<keyword evidence="2" id="KW-1133">Transmembrane helix</keyword>
<keyword evidence="2" id="KW-0472">Membrane</keyword>
<accession>A0AAV4EBI4</accession>
<feature type="transmembrane region" description="Helical" evidence="2">
    <location>
        <begin position="20"/>
        <end position="44"/>
    </location>
</feature>
<organism evidence="3 4">
    <name type="scientific">Elysia marginata</name>
    <dbReference type="NCBI Taxonomy" id="1093978"/>
    <lineage>
        <taxon>Eukaryota</taxon>
        <taxon>Metazoa</taxon>
        <taxon>Spiralia</taxon>
        <taxon>Lophotrochozoa</taxon>
        <taxon>Mollusca</taxon>
        <taxon>Gastropoda</taxon>
        <taxon>Heterobranchia</taxon>
        <taxon>Euthyneura</taxon>
        <taxon>Panpulmonata</taxon>
        <taxon>Sacoglossa</taxon>
        <taxon>Placobranchoidea</taxon>
        <taxon>Plakobranchidae</taxon>
        <taxon>Elysia</taxon>
    </lineage>
</organism>
<gene>
    <name evidence="3" type="ORF">ElyMa_003472500</name>
</gene>
<feature type="region of interest" description="Disordered" evidence="1">
    <location>
        <begin position="122"/>
        <end position="142"/>
    </location>
</feature>
<reference evidence="3 4" key="1">
    <citation type="journal article" date="2021" name="Elife">
        <title>Chloroplast acquisition without the gene transfer in kleptoplastic sea slugs, Plakobranchus ocellatus.</title>
        <authorList>
            <person name="Maeda T."/>
            <person name="Takahashi S."/>
            <person name="Yoshida T."/>
            <person name="Shimamura S."/>
            <person name="Takaki Y."/>
            <person name="Nagai Y."/>
            <person name="Toyoda A."/>
            <person name="Suzuki Y."/>
            <person name="Arimoto A."/>
            <person name="Ishii H."/>
            <person name="Satoh N."/>
            <person name="Nishiyama T."/>
            <person name="Hasebe M."/>
            <person name="Maruyama T."/>
            <person name="Minagawa J."/>
            <person name="Obokata J."/>
            <person name="Shigenobu S."/>
        </authorList>
    </citation>
    <scope>NUCLEOTIDE SEQUENCE [LARGE SCALE GENOMIC DNA]</scope>
</reference>
<feature type="compositionally biased region" description="Polar residues" evidence="1">
    <location>
        <begin position="369"/>
        <end position="382"/>
    </location>
</feature>
<dbReference type="EMBL" id="BMAT01007122">
    <property type="protein sequence ID" value="GFR58067.1"/>
    <property type="molecule type" value="Genomic_DNA"/>
</dbReference>
<keyword evidence="4" id="KW-1185">Reference proteome</keyword>
<sequence>MSVGVSAYLSVCLSLGVSAYLSVCLSVCMSLGLSALLSAGLLLVKNLRGVLHEPTAEQILNQSSAARILQELPRYNWLEQKILQRNSYPTTGRPSSATSSSSSPSSTSSSFISTSTATASSFPTSVATSLPPNPSGSLDSYLNSSSLKSSSSSVLVSTTLAQAVYSFASHSQSYSVSKQSKPEFATTNTGSISNTFDSTSSSNFIQDINSHIFSKNHARTLTANVPASSFDGLLFSHHTKEYKSDTWAHSGTDHHPTISPSDSRGGWNSIGPPGGPAGNALASQHPPSPHSSQRRTQRSSLSQHLSSLDHVILSNSSRDSYGYGGGTFVTNMSAMVSVPGVTTTPEAVVVTTNNTQKSNNSSSECPGVQASSPQRSVTQSHVTEPGHQLAQADIDAAVSEVPASPVHTWPLRSIPRCYFVTEGSKFKGRPLTTLPVVLNRDLSRIINSNLQLKSSHDLEHLRSIAQQRDEWTKLTARIREAAEASQSEH</sequence>
<proteinExistence type="predicted"/>
<dbReference type="AlphaFoldDB" id="A0AAV4EBI4"/>
<keyword evidence="2" id="KW-0812">Transmembrane</keyword>
<feature type="region of interest" description="Disordered" evidence="1">
    <location>
        <begin position="88"/>
        <end position="107"/>
    </location>
</feature>
<evidence type="ECO:0000256" key="2">
    <source>
        <dbReference type="SAM" id="Phobius"/>
    </source>
</evidence>
<feature type="compositionally biased region" description="Basic and acidic residues" evidence="1">
    <location>
        <begin position="246"/>
        <end position="256"/>
    </location>
</feature>
<evidence type="ECO:0000313" key="4">
    <source>
        <dbReference type="Proteomes" id="UP000762676"/>
    </source>
</evidence>
<dbReference type="Proteomes" id="UP000762676">
    <property type="component" value="Unassembled WGS sequence"/>
</dbReference>
<protein>
    <submittedName>
        <fullName evidence="3">Uncharacterized protein</fullName>
    </submittedName>
</protein>
<evidence type="ECO:0000256" key="1">
    <source>
        <dbReference type="SAM" id="MobiDB-lite"/>
    </source>
</evidence>
<feature type="region of interest" description="Disordered" evidence="1">
    <location>
        <begin position="355"/>
        <end position="386"/>
    </location>
</feature>